<dbReference type="EMBL" id="QGNW01001541">
    <property type="protein sequence ID" value="RVW37264.1"/>
    <property type="molecule type" value="Genomic_DNA"/>
</dbReference>
<evidence type="ECO:0000313" key="8">
    <source>
        <dbReference type="Proteomes" id="UP000288805"/>
    </source>
</evidence>
<dbReference type="GO" id="GO:0016020">
    <property type="term" value="C:membrane"/>
    <property type="evidence" value="ECO:0007669"/>
    <property type="project" value="UniProtKB-SubCell"/>
</dbReference>
<gene>
    <name evidence="7" type="primary">OCT4_0</name>
    <name evidence="7" type="ORF">CK203_088161</name>
</gene>
<evidence type="ECO:0000256" key="3">
    <source>
        <dbReference type="ARBA" id="ARBA00022989"/>
    </source>
</evidence>
<organism evidence="7 8">
    <name type="scientific">Vitis vinifera</name>
    <name type="common">Grape</name>
    <dbReference type="NCBI Taxonomy" id="29760"/>
    <lineage>
        <taxon>Eukaryota</taxon>
        <taxon>Viridiplantae</taxon>
        <taxon>Streptophyta</taxon>
        <taxon>Embryophyta</taxon>
        <taxon>Tracheophyta</taxon>
        <taxon>Spermatophyta</taxon>
        <taxon>Magnoliopsida</taxon>
        <taxon>eudicotyledons</taxon>
        <taxon>Gunneridae</taxon>
        <taxon>Pentapetalae</taxon>
        <taxon>rosids</taxon>
        <taxon>Vitales</taxon>
        <taxon>Vitaceae</taxon>
        <taxon>Viteae</taxon>
        <taxon>Vitis</taxon>
    </lineage>
</organism>
<comment type="subcellular location">
    <subcellularLocation>
        <location evidence="1">Membrane</location>
        <topology evidence="1">Multi-pass membrane protein</topology>
    </subcellularLocation>
</comment>
<evidence type="ECO:0000256" key="6">
    <source>
        <dbReference type="SAM" id="Phobius"/>
    </source>
</evidence>
<evidence type="ECO:0000256" key="5">
    <source>
        <dbReference type="SAM" id="MobiDB-lite"/>
    </source>
</evidence>
<protein>
    <submittedName>
        <fullName evidence="7">Organic cation/carnitine transporter 4</fullName>
    </submittedName>
</protein>
<evidence type="ECO:0000256" key="2">
    <source>
        <dbReference type="ARBA" id="ARBA00022692"/>
    </source>
</evidence>
<dbReference type="AlphaFoldDB" id="A0A438DPB5"/>
<feature type="transmembrane region" description="Helical" evidence="6">
    <location>
        <begin position="157"/>
        <end position="175"/>
    </location>
</feature>
<feature type="compositionally biased region" description="Basic and acidic residues" evidence="5">
    <location>
        <begin position="113"/>
        <end position="128"/>
    </location>
</feature>
<proteinExistence type="predicted"/>
<dbReference type="Gene3D" id="1.20.1250.20">
    <property type="entry name" value="MFS general substrate transporter like domains"/>
    <property type="match status" value="1"/>
</dbReference>
<evidence type="ECO:0000256" key="1">
    <source>
        <dbReference type="ARBA" id="ARBA00004141"/>
    </source>
</evidence>
<evidence type="ECO:0000313" key="7">
    <source>
        <dbReference type="EMBL" id="RVW37264.1"/>
    </source>
</evidence>
<keyword evidence="4 6" id="KW-0472">Membrane</keyword>
<dbReference type="Pfam" id="PF00083">
    <property type="entry name" value="Sugar_tr"/>
    <property type="match status" value="1"/>
</dbReference>
<accession>A0A438DPB5</accession>
<keyword evidence="2 6" id="KW-0812">Transmembrane</keyword>
<keyword evidence="3 6" id="KW-1133">Transmembrane helix</keyword>
<dbReference type="InterPro" id="IPR005828">
    <property type="entry name" value="MFS_sugar_transport-like"/>
</dbReference>
<feature type="transmembrane region" description="Helical" evidence="6">
    <location>
        <begin position="181"/>
        <end position="204"/>
    </location>
</feature>
<dbReference type="InterPro" id="IPR036259">
    <property type="entry name" value="MFS_trans_sf"/>
</dbReference>
<dbReference type="GO" id="GO:0022857">
    <property type="term" value="F:transmembrane transporter activity"/>
    <property type="evidence" value="ECO:0007669"/>
    <property type="project" value="InterPro"/>
</dbReference>
<feature type="region of interest" description="Disordered" evidence="5">
    <location>
        <begin position="105"/>
        <end position="128"/>
    </location>
</feature>
<dbReference type="Proteomes" id="UP000288805">
    <property type="component" value="Unassembled WGS sequence"/>
</dbReference>
<comment type="caution">
    <text evidence="7">The sequence shown here is derived from an EMBL/GenBank/DDBJ whole genome shotgun (WGS) entry which is preliminary data.</text>
</comment>
<dbReference type="SUPFAM" id="SSF103473">
    <property type="entry name" value="MFS general substrate transporter"/>
    <property type="match status" value="1"/>
</dbReference>
<evidence type="ECO:0000256" key="4">
    <source>
        <dbReference type="ARBA" id="ARBA00023136"/>
    </source>
</evidence>
<name>A0A438DPB5_VITVI</name>
<reference evidence="7 8" key="1">
    <citation type="journal article" date="2018" name="PLoS Genet.">
        <title>Population sequencing reveals clonal diversity and ancestral inbreeding in the grapevine cultivar Chardonnay.</title>
        <authorList>
            <person name="Roach M.J."/>
            <person name="Johnson D.L."/>
            <person name="Bohlmann J."/>
            <person name="van Vuuren H.J."/>
            <person name="Jones S.J."/>
            <person name="Pretorius I.S."/>
            <person name="Schmidt S.A."/>
            <person name="Borneman A.R."/>
        </authorList>
    </citation>
    <scope>NUCLEOTIDE SEQUENCE [LARGE SCALE GENOMIC DNA]</scope>
    <source>
        <strain evidence="8">cv. Chardonnay</strain>
        <tissue evidence="7">Leaf</tissue>
    </source>
</reference>
<dbReference type="PANTHER" id="PTHR24064">
    <property type="entry name" value="SOLUTE CARRIER FAMILY 22 MEMBER"/>
    <property type="match status" value="1"/>
</dbReference>
<sequence length="214" mass="23118">MPQTTSFHEDQDLASPLLRAVKTRGGEPQKLCIDDMLQRHCGEFGVWQLRHFVLTSLAWALEAFHTMVMIFADQEPAWTCVSSRGCSVASTSVCGLDPGSWEWSGGPGALQRRSGDWHERRNHESGKNEKIKGKVRLRPAGAGVFGHLSDSFLGRKGSLTVVCILNAVFGCLTALSPGFWAYALLRLLTGFSTGGVGLCAFVLATEPVGLPSVA</sequence>